<dbReference type="InterPro" id="IPR028082">
    <property type="entry name" value="Peripla_BP_I"/>
</dbReference>
<comment type="similarity">
    <text evidence="1">Belongs to the leucine-binding protein family.</text>
</comment>
<dbReference type="AlphaFoldDB" id="A0A5M6IEZ1"/>
<evidence type="ECO:0000256" key="2">
    <source>
        <dbReference type="ARBA" id="ARBA00022729"/>
    </source>
</evidence>
<dbReference type="EMBL" id="VWPJ01000005">
    <property type="protein sequence ID" value="KAA5606309.1"/>
    <property type="molecule type" value="Genomic_DNA"/>
</dbReference>
<keyword evidence="2" id="KW-0732">Signal</keyword>
<dbReference type="InterPro" id="IPR051010">
    <property type="entry name" value="BCAA_transport"/>
</dbReference>
<dbReference type="Proteomes" id="UP000324065">
    <property type="component" value="Unassembled WGS sequence"/>
</dbReference>
<dbReference type="PANTHER" id="PTHR30483:SF37">
    <property type="entry name" value="ABC TRANSPORTER SUBSTRATE-BINDING PROTEIN"/>
    <property type="match status" value="1"/>
</dbReference>
<protein>
    <submittedName>
        <fullName evidence="5">ABC transporter substrate-binding protein</fullName>
    </submittedName>
</protein>
<dbReference type="PANTHER" id="PTHR30483">
    <property type="entry name" value="LEUCINE-SPECIFIC-BINDING PROTEIN"/>
    <property type="match status" value="1"/>
</dbReference>
<dbReference type="Gene3D" id="3.40.50.2300">
    <property type="match status" value="2"/>
</dbReference>
<feature type="domain" description="Leucine-binding protein" evidence="4">
    <location>
        <begin position="73"/>
        <end position="394"/>
    </location>
</feature>
<sequence length="413" mass="43058">MPAPVPVCVSVSRGPHAMPCSRRLLVRLFVLLTMAGALPVLAQSEAKAQGRSGEETVLIGDLTTVERIGEPALSYQRGRDLAADYIAMAGGVMGNKRIEIVSIDPGGDPSAAARAAEDLRKRGAVLFLGGLLSDTTLAVARAVGDIPVLAADARLPAAVVSDVPNLYQIGPSAEVLGRVLAAQAAETPAVRWGVVARDDYFGRALAHAFWNALRARRPEIELAVEKYVPTLSGDVAPALAAVANSEAEGLLVGLRDGDLVAFVRSARGTGILDRLTVAVPHMGSPEILGALGADLPDGWLTTGYVCCTTGGQPHRAFAEAYQKADPQGRTPTLGALYGYVAMTTAATAIDSAWSEKPARIAEALADLTLSTPLGEMRFAPDTHQANLPLWSGRTGGGQFLDARPVDPLGLGRP</sequence>
<dbReference type="SUPFAM" id="SSF53822">
    <property type="entry name" value="Periplasmic binding protein-like I"/>
    <property type="match status" value="1"/>
</dbReference>
<evidence type="ECO:0000259" key="4">
    <source>
        <dbReference type="Pfam" id="PF13458"/>
    </source>
</evidence>
<gene>
    <name evidence="5" type="ORF">F1188_07785</name>
</gene>
<evidence type="ECO:0000313" key="6">
    <source>
        <dbReference type="Proteomes" id="UP000324065"/>
    </source>
</evidence>
<name>A0A5M6IEZ1_9PROT</name>
<evidence type="ECO:0000256" key="3">
    <source>
        <dbReference type="ARBA" id="ARBA00022970"/>
    </source>
</evidence>
<dbReference type="Pfam" id="PF13458">
    <property type="entry name" value="Peripla_BP_6"/>
    <property type="match status" value="1"/>
</dbReference>
<dbReference type="OrthoDB" id="7337537at2"/>
<dbReference type="InterPro" id="IPR028081">
    <property type="entry name" value="Leu-bd"/>
</dbReference>
<evidence type="ECO:0000256" key="1">
    <source>
        <dbReference type="ARBA" id="ARBA00010062"/>
    </source>
</evidence>
<keyword evidence="6" id="KW-1185">Reference proteome</keyword>
<reference evidence="5 6" key="1">
    <citation type="submission" date="2019-09" db="EMBL/GenBank/DDBJ databases">
        <title>Genome sequence of Roseospira marina, one of the more divergent members of the non-sulfur purple photosynthetic bacterial family, the Rhodospirillaceae.</title>
        <authorList>
            <person name="Meyer T."/>
            <person name="Kyndt J."/>
        </authorList>
    </citation>
    <scope>NUCLEOTIDE SEQUENCE [LARGE SCALE GENOMIC DNA]</scope>
    <source>
        <strain evidence="5 6">DSM 15113</strain>
    </source>
</reference>
<organism evidence="5 6">
    <name type="scientific">Roseospira marina</name>
    <dbReference type="NCBI Taxonomy" id="140057"/>
    <lineage>
        <taxon>Bacteria</taxon>
        <taxon>Pseudomonadati</taxon>
        <taxon>Pseudomonadota</taxon>
        <taxon>Alphaproteobacteria</taxon>
        <taxon>Rhodospirillales</taxon>
        <taxon>Rhodospirillaceae</taxon>
        <taxon>Roseospira</taxon>
    </lineage>
</organism>
<proteinExistence type="inferred from homology"/>
<dbReference type="GO" id="GO:0006865">
    <property type="term" value="P:amino acid transport"/>
    <property type="evidence" value="ECO:0007669"/>
    <property type="project" value="UniProtKB-KW"/>
</dbReference>
<keyword evidence="3" id="KW-0813">Transport</keyword>
<comment type="caution">
    <text evidence="5">The sequence shown here is derived from an EMBL/GenBank/DDBJ whole genome shotgun (WGS) entry which is preliminary data.</text>
</comment>
<accession>A0A5M6IEZ1</accession>
<keyword evidence="3" id="KW-0029">Amino-acid transport</keyword>
<evidence type="ECO:0000313" key="5">
    <source>
        <dbReference type="EMBL" id="KAA5606309.1"/>
    </source>
</evidence>